<proteinExistence type="predicted"/>
<organism evidence="2 3">
    <name type="scientific">Orbilia javanica</name>
    <dbReference type="NCBI Taxonomy" id="47235"/>
    <lineage>
        <taxon>Eukaryota</taxon>
        <taxon>Fungi</taxon>
        <taxon>Dikarya</taxon>
        <taxon>Ascomycota</taxon>
        <taxon>Pezizomycotina</taxon>
        <taxon>Orbiliomycetes</taxon>
        <taxon>Orbiliales</taxon>
        <taxon>Orbiliaceae</taxon>
        <taxon>Orbilia</taxon>
    </lineage>
</organism>
<feature type="compositionally biased region" description="Basic residues" evidence="1">
    <location>
        <begin position="513"/>
        <end position="522"/>
    </location>
</feature>
<keyword evidence="3" id="KW-1185">Reference proteome</keyword>
<sequence>MFDNDETRRPSISRSDVTNRGLQDCGCPKIRALAHLTVPASVVPDVTNSQVTHVLTRFPSHFPRDKTVKMGDRRKPWASNVKGDFKDVTFGSTEDGMFFSAKHADTGRQRVISADSDDIAAGRYRERESGPVPDDRGRVRDYDPRYRDNYGNYAPSPYELSNAPRRYSPPNAPTPQRAQSPPAYGGSRWGAAQTQDQGRQEQRGWGYPAVAPGNQDINNNHARTAEPCVVTMTTRRGVSTGMVDNNGTLYTMDRSGRVVTQPAARETVDFANQLADARNYDHTWDAFDHIRDNQNQYPPRGQSTPNLDLPRTVGMLPAPIASPPPLVNNTINNNGIYEMAGCQPKRAPIIQEPVMHDTIINKPVMNDTMMKNTTINKPVMKDTMMKNTTINKPTMNETMMKNTTINKPVMKDTMMKNTTINKPTMNETMMKNTTMKKPVMKETYMKNTVMKKPQIYKPIMNNPVLHNPEIKNPVMNNPTIIYGDDKGKAKGKSKVQFESTSSSSSSEDEDHHKRSHRRRKSSPKIFYTEYMRERQREHHSHGRSEKHSDKQTDKHSEKQSSKHASKHASKYSSKTADKHSDKKKKKKGKACKSTFFDSSDGSCCGGSSCCSLYCVHLLTLYFRSNVLNPVLYLTPRGERLDLNMKRYIPPPSPEQEYLPVHSPPLT</sequence>
<feature type="region of interest" description="Disordered" evidence="1">
    <location>
        <begin position="467"/>
        <end position="589"/>
    </location>
</feature>
<feature type="region of interest" description="Disordered" evidence="1">
    <location>
        <begin position="106"/>
        <end position="205"/>
    </location>
</feature>
<accession>A0AAN8MM08</accession>
<evidence type="ECO:0000256" key="1">
    <source>
        <dbReference type="SAM" id="MobiDB-lite"/>
    </source>
</evidence>
<name>A0AAN8MM08_9PEZI</name>
<evidence type="ECO:0000313" key="3">
    <source>
        <dbReference type="Proteomes" id="UP001313282"/>
    </source>
</evidence>
<dbReference type="Proteomes" id="UP001313282">
    <property type="component" value="Unassembled WGS sequence"/>
</dbReference>
<reference evidence="2 3" key="1">
    <citation type="submission" date="2019-10" db="EMBL/GenBank/DDBJ databases">
        <authorList>
            <person name="Palmer J.M."/>
        </authorList>
    </citation>
    <scope>NUCLEOTIDE SEQUENCE [LARGE SCALE GENOMIC DNA]</scope>
    <source>
        <strain evidence="2 3">TWF718</strain>
    </source>
</reference>
<feature type="compositionally biased region" description="Polar residues" evidence="1">
    <location>
        <begin position="10"/>
        <end position="20"/>
    </location>
</feature>
<feature type="region of interest" description="Disordered" evidence="1">
    <location>
        <begin position="1"/>
        <end position="20"/>
    </location>
</feature>
<feature type="compositionally biased region" description="Basic and acidic residues" evidence="1">
    <location>
        <begin position="123"/>
        <end position="148"/>
    </location>
</feature>
<gene>
    <name evidence="2" type="ORF">TWF718_009333</name>
</gene>
<feature type="compositionally biased region" description="Basic and acidic residues" evidence="1">
    <location>
        <begin position="530"/>
        <end position="560"/>
    </location>
</feature>
<comment type="caution">
    <text evidence="2">The sequence shown here is derived from an EMBL/GenBank/DDBJ whole genome shotgun (WGS) entry which is preliminary data.</text>
</comment>
<evidence type="ECO:0000313" key="2">
    <source>
        <dbReference type="EMBL" id="KAK6339944.1"/>
    </source>
</evidence>
<protein>
    <submittedName>
        <fullName evidence="2">Uncharacterized protein</fullName>
    </submittedName>
</protein>
<dbReference type="EMBL" id="JAVHNR010000006">
    <property type="protein sequence ID" value="KAK6339944.1"/>
    <property type="molecule type" value="Genomic_DNA"/>
</dbReference>
<dbReference type="AlphaFoldDB" id="A0AAN8MM08"/>